<feature type="compositionally biased region" description="Pro residues" evidence="1">
    <location>
        <begin position="41"/>
        <end position="58"/>
    </location>
</feature>
<evidence type="ECO:0000256" key="1">
    <source>
        <dbReference type="SAM" id="MobiDB-lite"/>
    </source>
</evidence>
<gene>
    <name evidence="2" type="ORF">SK128_005810</name>
</gene>
<keyword evidence="3" id="KW-1185">Reference proteome</keyword>
<reference evidence="2 3" key="1">
    <citation type="submission" date="2023-11" db="EMBL/GenBank/DDBJ databases">
        <title>Halocaridina rubra genome assembly.</title>
        <authorList>
            <person name="Smith C."/>
        </authorList>
    </citation>
    <scope>NUCLEOTIDE SEQUENCE [LARGE SCALE GENOMIC DNA]</scope>
    <source>
        <strain evidence="2">EP-1</strain>
        <tissue evidence="2">Whole</tissue>
    </source>
</reference>
<evidence type="ECO:0000313" key="3">
    <source>
        <dbReference type="Proteomes" id="UP001381693"/>
    </source>
</evidence>
<evidence type="ECO:0000313" key="2">
    <source>
        <dbReference type="EMBL" id="KAK7085947.1"/>
    </source>
</evidence>
<comment type="caution">
    <text evidence="2">The sequence shown here is derived from an EMBL/GenBank/DDBJ whole genome shotgun (WGS) entry which is preliminary data.</text>
</comment>
<sequence length="92" mass="10235">MRSMVLLSLYGNEDHKSSISRLHSLPLVPSSATVPVQQSPLSPPGIVPSRYPPPPPEQKPTLKTTLMAGAVRENVLAFREKRDLQNCDYLKR</sequence>
<feature type="region of interest" description="Disordered" evidence="1">
    <location>
        <begin position="33"/>
        <end position="58"/>
    </location>
</feature>
<dbReference type="AlphaFoldDB" id="A0AAN8XK72"/>
<proteinExistence type="predicted"/>
<protein>
    <submittedName>
        <fullName evidence="2">Uncharacterized protein</fullName>
    </submittedName>
</protein>
<name>A0AAN8XK72_HALRR</name>
<dbReference type="Proteomes" id="UP001381693">
    <property type="component" value="Unassembled WGS sequence"/>
</dbReference>
<accession>A0AAN8XK72</accession>
<organism evidence="2 3">
    <name type="scientific">Halocaridina rubra</name>
    <name type="common">Hawaiian red shrimp</name>
    <dbReference type="NCBI Taxonomy" id="373956"/>
    <lineage>
        <taxon>Eukaryota</taxon>
        <taxon>Metazoa</taxon>
        <taxon>Ecdysozoa</taxon>
        <taxon>Arthropoda</taxon>
        <taxon>Crustacea</taxon>
        <taxon>Multicrustacea</taxon>
        <taxon>Malacostraca</taxon>
        <taxon>Eumalacostraca</taxon>
        <taxon>Eucarida</taxon>
        <taxon>Decapoda</taxon>
        <taxon>Pleocyemata</taxon>
        <taxon>Caridea</taxon>
        <taxon>Atyoidea</taxon>
        <taxon>Atyidae</taxon>
        <taxon>Halocaridina</taxon>
    </lineage>
</organism>
<dbReference type="EMBL" id="JAXCGZ010000461">
    <property type="protein sequence ID" value="KAK7085947.1"/>
    <property type="molecule type" value="Genomic_DNA"/>
</dbReference>